<evidence type="ECO:0000256" key="5">
    <source>
        <dbReference type="ARBA" id="ARBA00022989"/>
    </source>
</evidence>
<comment type="subcellular location">
    <subcellularLocation>
        <location evidence="1 7">Cell inner membrane</location>
        <topology evidence="1 7">Multi-pass membrane protein</topology>
    </subcellularLocation>
</comment>
<dbReference type="InterPro" id="IPR004681">
    <property type="entry name" value="TRAP_DctM"/>
</dbReference>
<keyword evidence="3 7" id="KW-0997">Cell inner membrane</keyword>
<reference evidence="9 10" key="1">
    <citation type="submission" date="2017-02" db="EMBL/GenBank/DDBJ databases">
        <authorList>
            <person name="Peterson S.W."/>
        </authorList>
    </citation>
    <scope>NUCLEOTIDE SEQUENCE [LARGE SCALE GENOMIC DNA]</scope>
    <source>
        <strain evidence="9 10">USBA 369</strain>
    </source>
</reference>
<protein>
    <recommendedName>
        <fullName evidence="7">TRAP transporter large permease protein</fullName>
    </recommendedName>
</protein>
<dbReference type="PIRSF" id="PIRSF006066">
    <property type="entry name" value="HI0050"/>
    <property type="match status" value="1"/>
</dbReference>
<dbReference type="STRING" id="1365950.SAMN05428963_110144"/>
<dbReference type="InterPro" id="IPR010656">
    <property type="entry name" value="DctM"/>
</dbReference>
<dbReference type="GO" id="GO:0005886">
    <property type="term" value="C:plasma membrane"/>
    <property type="evidence" value="ECO:0007669"/>
    <property type="project" value="UniProtKB-SubCell"/>
</dbReference>
<feature type="transmembrane region" description="Helical" evidence="7">
    <location>
        <begin position="239"/>
        <end position="255"/>
    </location>
</feature>
<dbReference type="GO" id="GO:0022857">
    <property type="term" value="F:transmembrane transporter activity"/>
    <property type="evidence" value="ECO:0007669"/>
    <property type="project" value="UniProtKB-UniRule"/>
</dbReference>
<evidence type="ECO:0000256" key="7">
    <source>
        <dbReference type="RuleBase" id="RU369079"/>
    </source>
</evidence>
<feature type="transmembrane region" description="Helical" evidence="7">
    <location>
        <begin position="296"/>
        <end position="325"/>
    </location>
</feature>
<feature type="transmembrane region" description="Helical" evidence="7">
    <location>
        <begin position="357"/>
        <end position="383"/>
    </location>
</feature>
<dbReference type="AlphaFoldDB" id="A0A1T4SFN3"/>
<feature type="transmembrane region" description="Helical" evidence="7">
    <location>
        <begin position="267"/>
        <end position="290"/>
    </location>
</feature>
<evidence type="ECO:0000313" key="9">
    <source>
        <dbReference type="EMBL" id="SKA27007.1"/>
    </source>
</evidence>
<gene>
    <name evidence="9" type="ORF">SAMN05428963_110144</name>
</gene>
<dbReference type="PANTHER" id="PTHR33362:SF2">
    <property type="entry name" value="TRAP TRANSPORTER LARGE PERMEASE PROTEIN"/>
    <property type="match status" value="1"/>
</dbReference>
<keyword evidence="6 7" id="KW-0472">Membrane</keyword>
<comment type="similarity">
    <text evidence="7">Belongs to the TRAP transporter large permease family.</text>
</comment>
<comment type="function">
    <text evidence="7">Part of the tripartite ATP-independent periplasmic (TRAP) transport system.</text>
</comment>
<keyword evidence="10" id="KW-1185">Reference proteome</keyword>
<dbReference type="NCBIfam" id="TIGR00786">
    <property type="entry name" value="dctM"/>
    <property type="match status" value="1"/>
</dbReference>
<keyword evidence="7" id="KW-0813">Transport</keyword>
<feature type="transmembrane region" description="Helical" evidence="7">
    <location>
        <begin position="210"/>
        <end position="233"/>
    </location>
</feature>
<comment type="subunit">
    <text evidence="7">The complex comprises the extracytoplasmic solute receptor protein and the two transmembrane proteins.</text>
</comment>
<dbReference type="Pfam" id="PF06808">
    <property type="entry name" value="DctM"/>
    <property type="match status" value="1"/>
</dbReference>
<feature type="transmembrane region" description="Helical" evidence="7">
    <location>
        <begin position="134"/>
        <end position="158"/>
    </location>
</feature>
<feature type="transmembrane region" description="Helical" evidence="7">
    <location>
        <begin position="395"/>
        <end position="419"/>
    </location>
</feature>
<sequence>MALITFIAFAGFLLAGVPIAFSMASAAVLGIYFASPLPLTLVLQRLFVSVDSFSLMAIPLFMLAGELMTAGGISIRLVRFAQAAVGHLRGGLGQVSILTSVIFAGVSGSAAADTAAVGSITLPAMSRENYPRGLAATLQAMAGSLGPIIPPSLTMIIFASLTGVSVSKLFIAGIVPGLLIAVGLMALTWHYGRVYDLRVDRKATWREFMIAGRGAFWALIMPFFIVGGIIGGIVTATEAGAIAVAYALFVGAFVYRELSFSMFVEVLVRSAALTAMAMLVIAGASVLNWIVAYEQIPATIVGFLTGITESPSLILCLLVVFLMLLGMFVETISATILVAPILMPVAAQYGIDPTHFALVMVMTLVYAGVTPPVGGILFITMAIARTSLGSLFRFLPAYLGVMLFVLLLVVFVPDVALFLTTFF</sequence>
<evidence type="ECO:0000256" key="4">
    <source>
        <dbReference type="ARBA" id="ARBA00022692"/>
    </source>
</evidence>
<feature type="domain" description="TRAP C4-dicarboxylate transport system permease DctM subunit" evidence="8">
    <location>
        <begin position="6"/>
        <end position="414"/>
    </location>
</feature>
<evidence type="ECO:0000256" key="3">
    <source>
        <dbReference type="ARBA" id="ARBA00022519"/>
    </source>
</evidence>
<evidence type="ECO:0000256" key="1">
    <source>
        <dbReference type="ARBA" id="ARBA00004429"/>
    </source>
</evidence>
<dbReference type="PANTHER" id="PTHR33362">
    <property type="entry name" value="SIALIC ACID TRAP TRANSPORTER PERMEASE PROTEIN SIAT-RELATED"/>
    <property type="match status" value="1"/>
</dbReference>
<keyword evidence="2" id="KW-1003">Cell membrane</keyword>
<evidence type="ECO:0000313" key="10">
    <source>
        <dbReference type="Proteomes" id="UP000190135"/>
    </source>
</evidence>
<feature type="transmembrane region" description="Helical" evidence="7">
    <location>
        <begin position="170"/>
        <end position="189"/>
    </location>
</feature>
<dbReference type="RefSeq" id="WP_078709241.1">
    <property type="nucleotide sequence ID" value="NZ_FUXL01000010.1"/>
</dbReference>
<proteinExistence type="inferred from homology"/>
<evidence type="ECO:0000259" key="8">
    <source>
        <dbReference type="Pfam" id="PF06808"/>
    </source>
</evidence>
<dbReference type="Proteomes" id="UP000190135">
    <property type="component" value="Unassembled WGS sequence"/>
</dbReference>
<accession>A0A1T4SFN3</accession>
<keyword evidence="4 7" id="KW-0812">Transmembrane</keyword>
<evidence type="ECO:0000256" key="2">
    <source>
        <dbReference type="ARBA" id="ARBA00022475"/>
    </source>
</evidence>
<dbReference type="OrthoDB" id="7374726at2"/>
<comment type="caution">
    <text evidence="7">Lacks conserved residue(s) required for the propagation of feature annotation.</text>
</comment>
<name>A0A1T4SFN3_9HYPH</name>
<keyword evidence="5 7" id="KW-1133">Transmembrane helix</keyword>
<organism evidence="9 10">
    <name type="scientific">Consotaella salsifontis</name>
    <dbReference type="NCBI Taxonomy" id="1365950"/>
    <lineage>
        <taxon>Bacteria</taxon>
        <taxon>Pseudomonadati</taxon>
        <taxon>Pseudomonadota</taxon>
        <taxon>Alphaproteobacteria</taxon>
        <taxon>Hyphomicrobiales</taxon>
        <taxon>Aurantimonadaceae</taxon>
        <taxon>Consotaella</taxon>
    </lineage>
</organism>
<dbReference type="EMBL" id="FUXL01000010">
    <property type="protein sequence ID" value="SKA27007.1"/>
    <property type="molecule type" value="Genomic_DNA"/>
</dbReference>
<evidence type="ECO:0000256" key="6">
    <source>
        <dbReference type="ARBA" id="ARBA00023136"/>
    </source>
</evidence>